<dbReference type="RefSeq" id="WP_208505619.1">
    <property type="nucleotide sequence ID" value="NZ_JAGFOA010000008.1"/>
</dbReference>
<dbReference type="GO" id="GO:0009231">
    <property type="term" value="P:riboflavin biosynthetic process"/>
    <property type="evidence" value="ECO:0007669"/>
    <property type="project" value="InterPro"/>
</dbReference>
<evidence type="ECO:0000313" key="3">
    <source>
        <dbReference type="EMBL" id="MBO3665163.1"/>
    </source>
</evidence>
<dbReference type="Gene3D" id="3.40.430.10">
    <property type="entry name" value="Dihydrofolate Reductase, subunit A"/>
    <property type="match status" value="1"/>
</dbReference>
<name>A0A939QLJ8_9MICO</name>
<dbReference type="InterPro" id="IPR024072">
    <property type="entry name" value="DHFR-like_dom_sf"/>
</dbReference>
<dbReference type="SUPFAM" id="SSF53597">
    <property type="entry name" value="Dihydrofolate reductase-like"/>
    <property type="match status" value="1"/>
</dbReference>
<evidence type="ECO:0000256" key="1">
    <source>
        <dbReference type="SAM" id="MobiDB-lite"/>
    </source>
</evidence>
<dbReference type="EMBL" id="JAGFOA010000008">
    <property type="protein sequence ID" value="MBO3665163.1"/>
    <property type="molecule type" value="Genomic_DNA"/>
</dbReference>
<evidence type="ECO:0000259" key="2">
    <source>
        <dbReference type="Pfam" id="PF01872"/>
    </source>
</evidence>
<evidence type="ECO:0000313" key="4">
    <source>
        <dbReference type="Proteomes" id="UP000680132"/>
    </source>
</evidence>
<dbReference type="Proteomes" id="UP000680132">
    <property type="component" value="Unassembled WGS sequence"/>
</dbReference>
<keyword evidence="4" id="KW-1185">Reference proteome</keyword>
<organism evidence="3 4">
    <name type="scientific">Microbacterium stercoris</name>
    <dbReference type="NCBI Taxonomy" id="2820289"/>
    <lineage>
        <taxon>Bacteria</taxon>
        <taxon>Bacillati</taxon>
        <taxon>Actinomycetota</taxon>
        <taxon>Actinomycetes</taxon>
        <taxon>Micrococcales</taxon>
        <taxon>Microbacteriaceae</taxon>
        <taxon>Microbacterium</taxon>
    </lineage>
</organism>
<sequence length="193" mass="21230">MAQLLVDYITSLDGYGSAEGWPGLWGMGGPDYFSFLDEDGREDYALLLGATTYRLFARFAETGEEFTDELAARTKYVFSHGLDEPLGLGDSTLVRNDPVAFVRELKQRDRPLRTIGSPTLVRSLLAAGLVDRYRVVVFPVVNGATGADRIYDGWPDVTFADIITRTFDGRLQLFEGTPTRSPSPPDPAADAKV</sequence>
<dbReference type="InterPro" id="IPR002734">
    <property type="entry name" value="RibDG_C"/>
</dbReference>
<feature type="domain" description="Bacterial bifunctional deaminase-reductase C-terminal" evidence="2">
    <location>
        <begin position="4"/>
        <end position="156"/>
    </location>
</feature>
<dbReference type="AlphaFoldDB" id="A0A939QLJ8"/>
<dbReference type="GO" id="GO:0008703">
    <property type="term" value="F:5-amino-6-(5-phosphoribosylamino)uracil reductase activity"/>
    <property type="evidence" value="ECO:0007669"/>
    <property type="project" value="InterPro"/>
</dbReference>
<protein>
    <submittedName>
        <fullName evidence="3">Dihydrofolate reductase family protein</fullName>
    </submittedName>
</protein>
<gene>
    <name evidence="3" type="ORF">J5V96_16810</name>
</gene>
<reference evidence="3" key="1">
    <citation type="submission" date="2021-03" db="EMBL/GenBank/DDBJ databases">
        <title>Microbacterium sp. nov., a novel actinobacterium isolated from cow dung.</title>
        <authorList>
            <person name="Zhang L."/>
        </authorList>
    </citation>
    <scope>NUCLEOTIDE SEQUENCE</scope>
    <source>
        <strain evidence="3">NEAU-LLB</strain>
    </source>
</reference>
<feature type="region of interest" description="Disordered" evidence="1">
    <location>
        <begin position="174"/>
        <end position="193"/>
    </location>
</feature>
<comment type="caution">
    <text evidence="3">The sequence shown here is derived from an EMBL/GenBank/DDBJ whole genome shotgun (WGS) entry which is preliminary data.</text>
</comment>
<accession>A0A939QLJ8</accession>
<dbReference type="Pfam" id="PF01872">
    <property type="entry name" value="RibD_C"/>
    <property type="match status" value="1"/>
</dbReference>
<proteinExistence type="predicted"/>